<feature type="compositionally biased region" description="Basic and acidic residues" evidence="1">
    <location>
        <begin position="235"/>
        <end position="256"/>
    </location>
</feature>
<protein>
    <submittedName>
        <fullName evidence="2">Uncharacterized protein</fullName>
    </submittedName>
</protein>
<dbReference type="AlphaFoldDB" id="A0A6N3F111"/>
<dbReference type="EMBL" id="CACRTV010000057">
    <property type="protein sequence ID" value="VYU45694.1"/>
    <property type="molecule type" value="Genomic_DNA"/>
</dbReference>
<proteinExistence type="predicted"/>
<reference evidence="2" key="1">
    <citation type="submission" date="2019-11" db="EMBL/GenBank/DDBJ databases">
        <authorList>
            <person name="Feng L."/>
        </authorList>
    </citation>
    <scope>NUCLEOTIDE SEQUENCE</scope>
    <source>
        <strain evidence="2">CParaputrificumLFYP93</strain>
    </source>
</reference>
<sequence length="265" mass="30668">MGTYNDAFQSILKNCESQLGVYKTVDGSMLESLPIVEFYDEFTHMRRSKEEKRDACIKCGMYMASLTYINFKSNYRSTSVLDFSAHGRVDLLANLLIPFLKRKNVTSLVKDNIKSLVKYLELLEERNKDFIYSLSYRYIRLFIIFMIYGDYSHAGIVAELILNQLFISENVDKAIKMKIEEVVYARREIDKISNKYVGFKGEARKSYKKFKMGVKETVTNELFKDKTAEYVYGDEEPRSSSKASKGDVQEEPKENDAPSEANSFN</sequence>
<evidence type="ECO:0000313" key="2">
    <source>
        <dbReference type="EMBL" id="VYU45694.1"/>
    </source>
</evidence>
<gene>
    <name evidence="2" type="ORF">CPLFYP93_02341</name>
</gene>
<organism evidence="2">
    <name type="scientific">Clostridium paraputrificum</name>
    <dbReference type="NCBI Taxonomy" id="29363"/>
    <lineage>
        <taxon>Bacteria</taxon>
        <taxon>Bacillati</taxon>
        <taxon>Bacillota</taxon>
        <taxon>Clostridia</taxon>
        <taxon>Eubacteriales</taxon>
        <taxon>Clostridiaceae</taxon>
        <taxon>Clostridium</taxon>
    </lineage>
</organism>
<feature type="region of interest" description="Disordered" evidence="1">
    <location>
        <begin position="233"/>
        <end position="265"/>
    </location>
</feature>
<accession>A0A6N3F111</accession>
<name>A0A6N3F111_9CLOT</name>
<evidence type="ECO:0000256" key="1">
    <source>
        <dbReference type="SAM" id="MobiDB-lite"/>
    </source>
</evidence>